<dbReference type="HOGENOM" id="CLU_1711823_0_0_0"/>
<reference evidence="1 2" key="1">
    <citation type="journal article" date="2003" name="Proc. Natl. Acad. Sci. U.S.A.">
        <title>Complete genome sequence of the marine planctomycete Pirellula sp. strain 1.</title>
        <authorList>
            <person name="Gloeckner F.O."/>
            <person name="Kube M."/>
            <person name="Bauer M."/>
            <person name="Teeling H."/>
            <person name="Lombardot T."/>
            <person name="Ludwig W."/>
            <person name="Gade D."/>
            <person name="Beck A."/>
            <person name="Borzym K."/>
            <person name="Heitmann K."/>
            <person name="Rabus R."/>
            <person name="Schlesner H."/>
            <person name="Amann R."/>
            <person name="Reinhardt R."/>
        </authorList>
    </citation>
    <scope>NUCLEOTIDE SEQUENCE [LARGE SCALE GENOMIC DNA]</scope>
    <source>
        <strain evidence="2">DSM 10527 / NCIMB 13988 / SH1</strain>
    </source>
</reference>
<dbReference type="EMBL" id="BX294148">
    <property type="protein sequence ID" value="CAD76054.1"/>
    <property type="molecule type" value="Genomic_DNA"/>
</dbReference>
<name>Q7UM63_RHOBA</name>
<organism evidence="1 2">
    <name type="scientific">Rhodopirellula baltica (strain DSM 10527 / NCIMB 13988 / SH1)</name>
    <dbReference type="NCBI Taxonomy" id="243090"/>
    <lineage>
        <taxon>Bacteria</taxon>
        <taxon>Pseudomonadati</taxon>
        <taxon>Planctomycetota</taxon>
        <taxon>Planctomycetia</taxon>
        <taxon>Pirellulales</taxon>
        <taxon>Pirellulaceae</taxon>
        <taxon>Rhodopirellula</taxon>
    </lineage>
</organism>
<dbReference type="STRING" id="243090.RB9038"/>
<dbReference type="Proteomes" id="UP000001025">
    <property type="component" value="Chromosome"/>
</dbReference>
<keyword evidence="2" id="KW-1185">Reference proteome</keyword>
<dbReference type="KEGG" id="rba:RB9038"/>
<dbReference type="InParanoid" id="Q7UM63"/>
<dbReference type="AlphaFoldDB" id="Q7UM63"/>
<gene>
    <name evidence="1" type="ordered locus">RB9038</name>
</gene>
<dbReference type="EnsemblBacteria" id="CAD76054">
    <property type="protein sequence ID" value="CAD76054"/>
    <property type="gene ID" value="RB9038"/>
</dbReference>
<evidence type="ECO:0000313" key="2">
    <source>
        <dbReference type="Proteomes" id="UP000001025"/>
    </source>
</evidence>
<accession>Q7UM63</accession>
<evidence type="ECO:0000313" key="1">
    <source>
        <dbReference type="EMBL" id="CAD76054.1"/>
    </source>
</evidence>
<sequence length="153" mass="17037">MGEVTEQGQSRTVVPNCSVSQGADARSVSNCLSLEWVVPTLDCWGSHPEQLGTIVRLWKCRTVVLNCSVGQPSSVEPGCNPGHSQSPLRTGAWWLNHAGFSKAGGTVWETHLIPFRRPLPGRHREPLGLQSRAFHPERFRRNPPEPWMRIRPG</sequence>
<protein>
    <submittedName>
        <fullName evidence="1">Uncharacterized protein</fullName>
    </submittedName>
</protein>
<proteinExistence type="predicted"/>